<evidence type="ECO:0000256" key="2">
    <source>
        <dbReference type="SAM" id="MobiDB-lite"/>
    </source>
</evidence>
<protein>
    <submittedName>
        <fullName evidence="3">86c5d4da-5f0e-4344-8372-ee42a361a332</fullName>
    </submittedName>
</protein>
<feature type="compositionally biased region" description="Low complexity" evidence="2">
    <location>
        <begin position="189"/>
        <end position="203"/>
    </location>
</feature>
<keyword evidence="4" id="KW-1185">Reference proteome</keyword>
<dbReference type="GO" id="GO:0006310">
    <property type="term" value="P:DNA recombination"/>
    <property type="evidence" value="ECO:0007669"/>
    <property type="project" value="TreeGrafter"/>
</dbReference>
<dbReference type="PANTHER" id="PTHR28527:SF1">
    <property type="entry name" value="SWI5-DEPENDENT RECOMBINATION DNA REPAIR PROTEIN 1"/>
    <property type="match status" value="1"/>
</dbReference>
<dbReference type="PANTHER" id="PTHR28527">
    <property type="entry name" value="MATING-TYPE SWITCHING PROTEIN SWI2-RELATED"/>
    <property type="match status" value="1"/>
</dbReference>
<gene>
    <name evidence="3" type="ORF">SCLTRI_LOCUS1495</name>
</gene>
<dbReference type="Gene3D" id="6.10.140.1020">
    <property type="match status" value="1"/>
</dbReference>
<feature type="compositionally biased region" description="Basic and acidic residues" evidence="2">
    <location>
        <begin position="212"/>
        <end position="221"/>
    </location>
</feature>
<dbReference type="EMBL" id="CAJHIA010000007">
    <property type="protein sequence ID" value="CAD6441704.1"/>
    <property type="molecule type" value="Genomic_DNA"/>
</dbReference>
<dbReference type="Proteomes" id="UP000624404">
    <property type="component" value="Unassembled WGS sequence"/>
</dbReference>
<feature type="coiled-coil region" evidence="1">
    <location>
        <begin position="94"/>
        <end position="128"/>
    </location>
</feature>
<name>A0A8H2VNL6_9HELO</name>
<dbReference type="OrthoDB" id="27934at2759"/>
<reference evidence="3" key="1">
    <citation type="submission" date="2020-10" db="EMBL/GenBank/DDBJ databases">
        <authorList>
            <person name="Kusch S."/>
        </authorList>
    </citation>
    <scope>NUCLEOTIDE SEQUENCE</scope>
    <source>
        <strain evidence="3">SwB9</strain>
    </source>
</reference>
<feature type="compositionally biased region" description="Basic residues" evidence="2">
    <location>
        <begin position="1"/>
        <end position="10"/>
    </location>
</feature>
<evidence type="ECO:0000256" key="1">
    <source>
        <dbReference type="SAM" id="Coils"/>
    </source>
</evidence>
<dbReference type="AlphaFoldDB" id="A0A8H2VNL6"/>
<feature type="compositionally biased region" description="Low complexity" evidence="2">
    <location>
        <begin position="36"/>
        <end position="58"/>
    </location>
</feature>
<accession>A0A8H2VNL6</accession>
<evidence type="ECO:0000313" key="4">
    <source>
        <dbReference type="Proteomes" id="UP000624404"/>
    </source>
</evidence>
<feature type="region of interest" description="Disordered" evidence="2">
    <location>
        <begin position="173"/>
        <end position="252"/>
    </location>
</feature>
<feature type="compositionally biased region" description="Basic and acidic residues" evidence="2">
    <location>
        <begin position="177"/>
        <end position="186"/>
    </location>
</feature>
<keyword evidence="1" id="KW-0175">Coiled coil</keyword>
<evidence type="ECO:0000313" key="3">
    <source>
        <dbReference type="EMBL" id="CAD6441704.1"/>
    </source>
</evidence>
<comment type="caution">
    <text evidence="3">The sequence shown here is derived from an EMBL/GenBank/DDBJ whole genome shotgun (WGS) entry which is preliminary data.</text>
</comment>
<proteinExistence type="predicted"/>
<feature type="region of interest" description="Disordered" evidence="2">
    <location>
        <begin position="1"/>
        <end position="58"/>
    </location>
</feature>
<sequence>MSTPAAKRRRIEAANTLQKPFRSPFKTPFKSPLIKAPPNTRASTAASATSTPLSSKTSISYPVVSIPSRNTVTRVKKSFTSPISPAVLNADPDIAPLLKEQRELEKQLKAVKEELDMAEQAKKIERDSKAKDKDGNGEIDGELIELCEKWKGASRLAAEELFGKVRDRVNRMGGPRAWKEMQKRQQEYQNNWDQDEANNNNNADSDDDDEDGKVKEKRDIYAEYSIDPETENEKAQRAPGLGDTGENPGEEDEFTMAMMLRTLNVDLAVIGYDREQQRWID</sequence>
<organism evidence="3 4">
    <name type="scientific">Sclerotinia trifoliorum</name>
    <dbReference type="NCBI Taxonomy" id="28548"/>
    <lineage>
        <taxon>Eukaryota</taxon>
        <taxon>Fungi</taxon>
        <taxon>Dikarya</taxon>
        <taxon>Ascomycota</taxon>
        <taxon>Pezizomycotina</taxon>
        <taxon>Leotiomycetes</taxon>
        <taxon>Helotiales</taxon>
        <taxon>Sclerotiniaceae</taxon>
        <taxon>Sclerotinia</taxon>
    </lineage>
</organism>